<dbReference type="Pfam" id="PF13185">
    <property type="entry name" value="GAF_2"/>
    <property type="match status" value="1"/>
</dbReference>
<gene>
    <name evidence="6" type="ORF">FQP90_02110</name>
</gene>
<accession>A0A558HAT1</accession>
<dbReference type="InterPro" id="IPR036388">
    <property type="entry name" value="WH-like_DNA-bd_sf"/>
</dbReference>
<dbReference type="Proteomes" id="UP000316500">
    <property type="component" value="Unassembled WGS sequence"/>
</dbReference>
<dbReference type="Gene3D" id="3.30.450.40">
    <property type="match status" value="1"/>
</dbReference>
<dbReference type="InterPro" id="IPR012074">
    <property type="entry name" value="GAF_ANTAR"/>
</dbReference>
<proteinExistence type="predicted"/>
<dbReference type="InterPro" id="IPR029016">
    <property type="entry name" value="GAF-like_dom_sf"/>
</dbReference>
<dbReference type="InterPro" id="IPR011006">
    <property type="entry name" value="CheY-like_superfamily"/>
</dbReference>
<evidence type="ECO:0000256" key="2">
    <source>
        <dbReference type="ARBA" id="ARBA00022777"/>
    </source>
</evidence>
<dbReference type="Pfam" id="PF03861">
    <property type="entry name" value="ANTAR"/>
    <property type="match status" value="1"/>
</dbReference>
<sequence>MVNKSRAERLSDTFVKLTDTLVADYDVLDLLHTLVEDAVDLLDAAQAGLLLSDADGNLQLLASTSEQSQLVELLQLEAGAGPCVECYHTGTVITVDDISALGDRWPAFQQIALDMGFRSVHAVPMRVHTRVIGAMGLFGAETGALTPEDAAIAQAMADVATISLLQERTIREAGVLNDQLQRALTTRVLIEQAKGVIAQTKNLDMDSAFNVLRAHARSTRQNLHDVAESIVTRTLKI</sequence>
<dbReference type="InterPro" id="IPR003018">
    <property type="entry name" value="GAF"/>
</dbReference>
<feature type="domain" description="ANTAR" evidence="5">
    <location>
        <begin position="170"/>
        <end position="231"/>
    </location>
</feature>
<dbReference type="EMBL" id="VNFK01000002">
    <property type="protein sequence ID" value="TVU66197.1"/>
    <property type="molecule type" value="Genomic_DNA"/>
</dbReference>
<keyword evidence="3" id="KW-0805">Transcription regulation</keyword>
<reference evidence="6 7" key="1">
    <citation type="submission" date="2019-07" db="EMBL/GenBank/DDBJ databases">
        <title>Diversity of Bacteria from Kongsfjorden, Arctic.</title>
        <authorList>
            <person name="Yu Y."/>
        </authorList>
    </citation>
    <scope>NUCLEOTIDE SEQUENCE [LARGE SCALE GENOMIC DNA]</scope>
    <source>
        <strain evidence="6 7">SM1928</strain>
    </source>
</reference>
<evidence type="ECO:0000256" key="3">
    <source>
        <dbReference type="ARBA" id="ARBA00023015"/>
    </source>
</evidence>
<dbReference type="PIRSF" id="PIRSF036625">
    <property type="entry name" value="GAF_ANTAR"/>
    <property type="match status" value="1"/>
</dbReference>
<dbReference type="OrthoDB" id="3683444at2"/>
<keyword evidence="4" id="KW-0804">Transcription</keyword>
<dbReference type="InterPro" id="IPR005561">
    <property type="entry name" value="ANTAR"/>
</dbReference>
<evidence type="ECO:0000259" key="5">
    <source>
        <dbReference type="PROSITE" id="PS50921"/>
    </source>
</evidence>
<name>A0A558HAT1_PAENT</name>
<evidence type="ECO:0000256" key="4">
    <source>
        <dbReference type="ARBA" id="ARBA00023163"/>
    </source>
</evidence>
<dbReference type="SMART" id="SM00065">
    <property type="entry name" value="GAF"/>
    <property type="match status" value="1"/>
</dbReference>
<dbReference type="RefSeq" id="WP_144648102.1">
    <property type="nucleotide sequence ID" value="NZ_VNFK01000002.1"/>
</dbReference>
<keyword evidence="1" id="KW-0808">Transferase</keyword>
<protein>
    <submittedName>
        <fullName evidence="6">GAF and ANTAR domain-containing protein</fullName>
    </submittedName>
</protein>
<evidence type="ECO:0000313" key="7">
    <source>
        <dbReference type="Proteomes" id="UP000316500"/>
    </source>
</evidence>
<evidence type="ECO:0000256" key="1">
    <source>
        <dbReference type="ARBA" id="ARBA00022679"/>
    </source>
</evidence>
<dbReference type="SUPFAM" id="SSF55781">
    <property type="entry name" value="GAF domain-like"/>
    <property type="match status" value="1"/>
</dbReference>
<dbReference type="AlphaFoldDB" id="A0A558HAT1"/>
<keyword evidence="2" id="KW-0418">Kinase</keyword>
<dbReference type="Gene3D" id="1.10.10.10">
    <property type="entry name" value="Winged helix-like DNA-binding domain superfamily/Winged helix DNA-binding domain"/>
    <property type="match status" value="1"/>
</dbReference>
<comment type="caution">
    <text evidence="6">The sequence shown here is derived from an EMBL/GenBank/DDBJ whole genome shotgun (WGS) entry which is preliminary data.</text>
</comment>
<organism evidence="6 7">
    <name type="scientific">Paenarthrobacter nitroguajacolicus</name>
    <name type="common">Arthrobacter nitroguajacolicus</name>
    <dbReference type="NCBI Taxonomy" id="211146"/>
    <lineage>
        <taxon>Bacteria</taxon>
        <taxon>Bacillati</taxon>
        <taxon>Actinomycetota</taxon>
        <taxon>Actinomycetes</taxon>
        <taxon>Micrococcales</taxon>
        <taxon>Micrococcaceae</taxon>
        <taxon>Paenarthrobacter</taxon>
    </lineage>
</organism>
<dbReference type="SMART" id="SM01012">
    <property type="entry name" value="ANTAR"/>
    <property type="match status" value="1"/>
</dbReference>
<evidence type="ECO:0000313" key="6">
    <source>
        <dbReference type="EMBL" id="TVU66197.1"/>
    </source>
</evidence>
<dbReference type="GO" id="GO:0016301">
    <property type="term" value="F:kinase activity"/>
    <property type="evidence" value="ECO:0007669"/>
    <property type="project" value="UniProtKB-KW"/>
</dbReference>
<dbReference type="SUPFAM" id="SSF52172">
    <property type="entry name" value="CheY-like"/>
    <property type="match status" value="1"/>
</dbReference>
<dbReference type="GO" id="GO:0003723">
    <property type="term" value="F:RNA binding"/>
    <property type="evidence" value="ECO:0007669"/>
    <property type="project" value="InterPro"/>
</dbReference>
<dbReference type="PROSITE" id="PS50921">
    <property type="entry name" value="ANTAR"/>
    <property type="match status" value="1"/>
</dbReference>